<evidence type="ECO:0000256" key="1">
    <source>
        <dbReference type="ARBA" id="ARBA00004651"/>
    </source>
</evidence>
<gene>
    <name evidence="8" type="ORF">FPL11_03935</name>
</gene>
<comment type="caution">
    <text evidence="8">The sequence shown here is derived from an EMBL/GenBank/DDBJ whole genome shotgun (WGS) entry which is preliminary data.</text>
</comment>
<feature type="transmembrane region" description="Helical" evidence="6">
    <location>
        <begin position="6"/>
        <end position="29"/>
    </location>
</feature>
<evidence type="ECO:0000313" key="9">
    <source>
        <dbReference type="Proteomes" id="UP000316688"/>
    </source>
</evidence>
<keyword evidence="9" id="KW-1185">Reference proteome</keyword>
<feature type="transmembrane region" description="Helical" evidence="6">
    <location>
        <begin position="92"/>
        <end position="113"/>
    </location>
</feature>
<comment type="subcellular location">
    <subcellularLocation>
        <location evidence="1">Cell membrane</location>
        <topology evidence="1">Multi-pass membrane protein</topology>
    </subcellularLocation>
</comment>
<accession>A0A557RJI5</accession>
<feature type="transmembrane region" description="Helical" evidence="6">
    <location>
        <begin position="268"/>
        <end position="292"/>
    </location>
</feature>
<dbReference type="PANTHER" id="PTHR35007">
    <property type="entry name" value="INTEGRAL MEMBRANE PROTEIN-RELATED"/>
    <property type="match status" value="1"/>
</dbReference>
<keyword evidence="2" id="KW-1003">Cell membrane</keyword>
<keyword evidence="3 6" id="KW-0812">Transmembrane</keyword>
<evidence type="ECO:0000256" key="3">
    <source>
        <dbReference type="ARBA" id="ARBA00022692"/>
    </source>
</evidence>
<evidence type="ECO:0000259" key="7">
    <source>
        <dbReference type="Pfam" id="PF00482"/>
    </source>
</evidence>
<protein>
    <submittedName>
        <fullName evidence="8">Type II secretion system F family protein</fullName>
    </submittedName>
</protein>
<proteinExistence type="predicted"/>
<reference evidence="8 9" key="1">
    <citation type="submission" date="2019-07" db="EMBL/GenBank/DDBJ databases">
        <title>Reclasification of Spiribacter aquaticus.</title>
        <authorList>
            <person name="Leon M.J."/>
            <person name="Sanchez-Porro C."/>
            <person name="Ventosa A."/>
        </authorList>
    </citation>
    <scope>NUCLEOTIDE SEQUENCE [LARGE SCALE GENOMIC DNA]</scope>
    <source>
        <strain evidence="8 9">SP30</strain>
    </source>
</reference>
<feature type="domain" description="Type II secretion system protein GspF" evidence="7">
    <location>
        <begin position="158"/>
        <end position="283"/>
    </location>
</feature>
<sequence>MISEAGAQWTAGLLGLAAAGGVAGIAELARVRRGPAVDRWRDPSPRLFRLLLPLARLIHAEVDPTRWFPPRSLAARLDRAGMGYAVLPGEWMVLRGLTAVLTMVAALVLQPALESLDAGGAGSVLAGLVLGYAYPAIWLRDQGQRRQRLIARQFPALLELLGLSVRAGLSFSAALPQCTRHLEPGPLRAEMQRIDRDTRTGVARLEALERMARRVDLSAVHGFVAAIAQAEETGAAISQTLSDQAAQRRRERFAAAEKKANEAPVKMLAPLVGLLFPVTFLIIGFPIVLQFMEGGLL</sequence>
<keyword evidence="4 6" id="KW-1133">Transmembrane helix</keyword>
<dbReference type="PANTHER" id="PTHR35007:SF2">
    <property type="entry name" value="PILUS ASSEMBLE PROTEIN"/>
    <property type="match status" value="1"/>
</dbReference>
<dbReference type="InterPro" id="IPR042094">
    <property type="entry name" value="T2SS_GspF_sf"/>
</dbReference>
<evidence type="ECO:0000256" key="2">
    <source>
        <dbReference type="ARBA" id="ARBA00022475"/>
    </source>
</evidence>
<evidence type="ECO:0000313" key="8">
    <source>
        <dbReference type="EMBL" id="TVO65246.1"/>
    </source>
</evidence>
<name>A0A557RJI5_9GAMM</name>
<evidence type="ECO:0000256" key="4">
    <source>
        <dbReference type="ARBA" id="ARBA00022989"/>
    </source>
</evidence>
<evidence type="ECO:0000256" key="5">
    <source>
        <dbReference type="ARBA" id="ARBA00023136"/>
    </source>
</evidence>
<feature type="transmembrane region" description="Helical" evidence="6">
    <location>
        <begin position="119"/>
        <end position="139"/>
    </location>
</feature>
<dbReference type="RefSeq" id="WP_144347503.1">
    <property type="nucleotide sequence ID" value="NZ_VMKP01000002.1"/>
</dbReference>
<keyword evidence="5 6" id="KW-0472">Membrane</keyword>
<dbReference type="AlphaFoldDB" id="A0A557RJI5"/>
<dbReference type="Pfam" id="PF00482">
    <property type="entry name" value="T2SSF"/>
    <property type="match status" value="1"/>
</dbReference>
<dbReference type="EMBL" id="VMKP01000002">
    <property type="protein sequence ID" value="TVO65246.1"/>
    <property type="molecule type" value="Genomic_DNA"/>
</dbReference>
<dbReference type="Gene3D" id="1.20.81.30">
    <property type="entry name" value="Type II secretion system (T2SS), domain F"/>
    <property type="match status" value="1"/>
</dbReference>
<dbReference type="InterPro" id="IPR018076">
    <property type="entry name" value="T2SS_GspF_dom"/>
</dbReference>
<evidence type="ECO:0000256" key="6">
    <source>
        <dbReference type="SAM" id="Phobius"/>
    </source>
</evidence>
<dbReference type="GO" id="GO:0005886">
    <property type="term" value="C:plasma membrane"/>
    <property type="evidence" value="ECO:0007669"/>
    <property type="project" value="UniProtKB-SubCell"/>
</dbReference>
<organism evidence="8 9">
    <name type="scientific">Spiribacter aquaticus</name>
    <dbReference type="NCBI Taxonomy" id="1935996"/>
    <lineage>
        <taxon>Bacteria</taxon>
        <taxon>Pseudomonadati</taxon>
        <taxon>Pseudomonadota</taxon>
        <taxon>Gammaproteobacteria</taxon>
        <taxon>Chromatiales</taxon>
        <taxon>Ectothiorhodospiraceae</taxon>
        <taxon>Spiribacter</taxon>
    </lineage>
</organism>
<dbReference type="Proteomes" id="UP000316688">
    <property type="component" value="Unassembled WGS sequence"/>
</dbReference>